<gene>
    <name evidence="8" type="ORF">EB796_021032</name>
</gene>
<evidence type="ECO:0000256" key="4">
    <source>
        <dbReference type="ARBA" id="ARBA00023125"/>
    </source>
</evidence>
<feature type="compositionally biased region" description="Basic and acidic residues" evidence="6">
    <location>
        <begin position="106"/>
        <end position="116"/>
    </location>
</feature>
<keyword evidence="1" id="KW-0479">Metal-binding</keyword>
<evidence type="ECO:0000259" key="7">
    <source>
        <dbReference type="PROSITE" id="PS50950"/>
    </source>
</evidence>
<evidence type="ECO:0000256" key="2">
    <source>
        <dbReference type="ARBA" id="ARBA00022771"/>
    </source>
</evidence>
<evidence type="ECO:0000256" key="1">
    <source>
        <dbReference type="ARBA" id="ARBA00022723"/>
    </source>
</evidence>
<dbReference type="AlphaFoldDB" id="A0A7J7J394"/>
<organism evidence="8 9">
    <name type="scientific">Bugula neritina</name>
    <name type="common">Brown bryozoan</name>
    <name type="synonym">Sertularia neritina</name>
    <dbReference type="NCBI Taxonomy" id="10212"/>
    <lineage>
        <taxon>Eukaryota</taxon>
        <taxon>Metazoa</taxon>
        <taxon>Spiralia</taxon>
        <taxon>Lophotrochozoa</taxon>
        <taxon>Bryozoa</taxon>
        <taxon>Gymnolaemata</taxon>
        <taxon>Cheilostomatida</taxon>
        <taxon>Flustrina</taxon>
        <taxon>Buguloidea</taxon>
        <taxon>Bugulidae</taxon>
        <taxon>Bugula</taxon>
    </lineage>
</organism>
<feature type="region of interest" description="Disordered" evidence="6">
    <location>
        <begin position="102"/>
        <end position="142"/>
    </location>
</feature>
<protein>
    <recommendedName>
        <fullName evidence="7">THAP-type domain-containing protein</fullName>
    </recommendedName>
</protein>
<dbReference type="Pfam" id="PF05485">
    <property type="entry name" value="THAP"/>
    <property type="match status" value="1"/>
</dbReference>
<dbReference type="InterPro" id="IPR006612">
    <property type="entry name" value="THAP_Znf"/>
</dbReference>
<accession>A0A7J7J394</accession>
<keyword evidence="3" id="KW-0862">Zinc</keyword>
<dbReference type="GO" id="GO:0003677">
    <property type="term" value="F:DNA binding"/>
    <property type="evidence" value="ECO:0007669"/>
    <property type="project" value="UniProtKB-UniRule"/>
</dbReference>
<keyword evidence="4 5" id="KW-0238">DNA-binding</keyword>
<keyword evidence="2 5" id="KW-0863">Zinc-finger</keyword>
<dbReference type="SUPFAM" id="SSF57716">
    <property type="entry name" value="Glucocorticoid receptor-like (DNA-binding domain)"/>
    <property type="match status" value="1"/>
</dbReference>
<dbReference type="PROSITE" id="PS50950">
    <property type="entry name" value="ZF_THAP"/>
    <property type="match status" value="1"/>
</dbReference>
<evidence type="ECO:0000256" key="6">
    <source>
        <dbReference type="SAM" id="MobiDB-lite"/>
    </source>
</evidence>
<name>A0A7J7J394_BUGNE</name>
<dbReference type="OrthoDB" id="10067850at2759"/>
<keyword evidence="9" id="KW-1185">Reference proteome</keyword>
<feature type="compositionally biased region" description="Polar residues" evidence="6">
    <location>
        <begin position="121"/>
        <end position="142"/>
    </location>
</feature>
<evidence type="ECO:0000256" key="5">
    <source>
        <dbReference type="PROSITE-ProRule" id="PRU00309"/>
    </source>
</evidence>
<dbReference type="EMBL" id="VXIV02003154">
    <property type="protein sequence ID" value="KAF6020662.1"/>
    <property type="molecule type" value="Genomic_DNA"/>
</dbReference>
<dbReference type="Proteomes" id="UP000593567">
    <property type="component" value="Unassembled WGS sequence"/>
</dbReference>
<dbReference type="GO" id="GO:0008270">
    <property type="term" value="F:zinc ion binding"/>
    <property type="evidence" value="ECO:0007669"/>
    <property type="project" value="UniProtKB-KW"/>
</dbReference>
<evidence type="ECO:0000256" key="3">
    <source>
        <dbReference type="ARBA" id="ARBA00022833"/>
    </source>
</evidence>
<feature type="domain" description="THAP-type" evidence="7">
    <location>
        <begin position="1"/>
        <end position="88"/>
    </location>
</feature>
<evidence type="ECO:0000313" key="8">
    <source>
        <dbReference type="EMBL" id="KAF6020662.1"/>
    </source>
</evidence>
<comment type="caution">
    <text evidence="8">The sequence shown here is derived from an EMBL/GenBank/DDBJ whole genome shotgun (WGS) entry which is preliminary data.</text>
</comment>
<reference evidence="8" key="1">
    <citation type="submission" date="2020-06" db="EMBL/GenBank/DDBJ databases">
        <title>Draft genome of Bugula neritina, a colonial animal packing powerful symbionts and potential medicines.</title>
        <authorList>
            <person name="Rayko M."/>
        </authorList>
    </citation>
    <scope>NUCLEOTIDE SEQUENCE [LARGE SCALE GENOMIC DNA]</scope>
    <source>
        <strain evidence="8">Kwan_BN1</strain>
    </source>
</reference>
<sequence>MRICAFKNCHNGEYNLRKFRKNNPGQSDPFTLYTFPLKIKNRLLQWCVLINRIDEAGKLWMPNKQSRVCSIHFKDSRPTKQNPNPALHLGYQCTKTYNVRRTKNSGFKDESQESNKRKTCSTKSDIEQSPSDIHPQTQVPVS</sequence>
<proteinExistence type="predicted"/>
<evidence type="ECO:0000313" key="9">
    <source>
        <dbReference type="Proteomes" id="UP000593567"/>
    </source>
</evidence>